<keyword evidence="2" id="KW-1185">Reference proteome</keyword>
<feature type="non-terminal residue" evidence="1">
    <location>
        <position position="218"/>
    </location>
</feature>
<name>A0ACC1H9C3_9FUNG</name>
<organism evidence="1 2">
    <name type="scientific">Spiromyces aspiralis</name>
    <dbReference type="NCBI Taxonomy" id="68401"/>
    <lineage>
        <taxon>Eukaryota</taxon>
        <taxon>Fungi</taxon>
        <taxon>Fungi incertae sedis</taxon>
        <taxon>Zoopagomycota</taxon>
        <taxon>Kickxellomycotina</taxon>
        <taxon>Kickxellomycetes</taxon>
        <taxon>Kickxellales</taxon>
        <taxon>Kickxellaceae</taxon>
        <taxon>Spiromyces</taxon>
    </lineage>
</organism>
<evidence type="ECO:0000313" key="1">
    <source>
        <dbReference type="EMBL" id="KAJ1670226.1"/>
    </source>
</evidence>
<reference evidence="1" key="1">
    <citation type="submission" date="2022-06" db="EMBL/GenBank/DDBJ databases">
        <title>Phylogenomic reconstructions and comparative analyses of Kickxellomycotina fungi.</title>
        <authorList>
            <person name="Reynolds N.K."/>
            <person name="Stajich J.E."/>
            <person name="Barry K."/>
            <person name="Grigoriev I.V."/>
            <person name="Crous P."/>
            <person name="Smith M.E."/>
        </authorList>
    </citation>
    <scope>NUCLEOTIDE SEQUENCE</scope>
    <source>
        <strain evidence="1">RSA 2271</strain>
    </source>
</reference>
<comment type="caution">
    <text evidence="1">The sequence shown here is derived from an EMBL/GenBank/DDBJ whole genome shotgun (WGS) entry which is preliminary data.</text>
</comment>
<feature type="non-terminal residue" evidence="1">
    <location>
        <position position="1"/>
    </location>
</feature>
<dbReference type="Proteomes" id="UP001145114">
    <property type="component" value="Unassembled WGS sequence"/>
</dbReference>
<sequence length="218" mass="24504">ADVFGECDVAKVPSSGSVIDYLRAKDQERLQRAAASVQHDDLPVDSEEQPEFITDVTGGETNNDLPPGVHKIPKSDAENALRGFIPFCEDPAKQSRYREYLELCAGHRPKLEHQLPSESDQRMREYDEFYQAARIFHPISAAMSSRFTSGGSIATQLQEDQQQEQHQQVQQEREQQQSSASDKEKAAAAGMFGPMTRTVVDWEPARLVCKRMNLLVPK</sequence>
<protein>
    <submittedName>
        <fullName evidence="1">Uncharacterized protein</fullName>
    </submittedName>
</protein>
<evidence type="ECO:0000313" key="2">
    <source>
        <dbReference type="Proteomes" id="UP001145114"/>
    </source>
</evidence>
<dbReference type="EMBL" id="JAMZIH010009385">
    <property type="protein sequence ID" value="KAJ1670226.1"/>
    <property type="molecule type" value="Genomic_DNA"/>
</dbReference>
<proteinExistence type="predicted"/>
<accession>A0ACC1H9C3</accession>
<gene>
    <name evidence="1" type="ORF">EV182_008337</name>
</gene>